<accession>A0AC61NP31</accession>
<evidence type="ECO:0000313" key="1">
    <source>
        <dbReference type="EMBL" id="QZE13842.1"/>
    </source>
</evidence>
<sequence length="307" mass="34626">MYDIKLKKSITTSVVLLLVGALLFQFASGIVAVVMRFGGDVEAISRVKLLLVISITSLATFVGSAWFFSLTSMKEGINGFSFGTKKDISKYFRLIFFMALLAMPISIYLGELYQAIPFPDFMSSLIEWSEKMEADNMALMKKMLYVTSFGSMLVNVVVIALIPAFGEELVFRGIIQRLVYNKSHKIHRSVWIAAIIFSVLHFELSGLLPRIFLGAMLGYIYFYTGSLWCSIWAHFINNATIAIFTYFGTIGVFNIDILESDFPLAQLSGYMMMAVVLFVPACRSFYAKRKVIDNKNQDLSLDENFNE</sequence>
<name>A0AC61NP31_9BACT</name>
<keyword evidence="1" id="KW-0378">Hydrolase</keyword>
<proteinExistence type="predicted"/>
<keyword evidence="1" id="KW-0645">Protease</keyword>
<keyword evidence="2" id="KW-1185">Reference proteome</keyword>
<dbReference type="EMBL" id="CP081303">
    <property type="protein sequence ID" value="QZE13842.1"/>
    <property type="molecule type" value="Genomic_DNA"/>
</dbReference>
<dbReference type="Proteomes" id="UP000826212">
    <property type="component" value="Chromosome"/>
</dbReference>
<reference evidence="1" key="1">
    <citation type="submission" date="2021-08" db="EMBL/GenBank/DDBJ databases">
        <title>Novel anaerobic bacterium isolated from sea squirt in East Sea, Republic of Korea.</title>
        <authorList>
            <person name="Nguyen T.H."/>
            <person name="Li Z."/>
            <person name="Lee Y.-J."/>
            <person name="Ko J."/>
            <person name="Kim S.-G."/>
        </authorList>
    </citation>
    <scope>NUCLEOTIDE SEQUENCE</scope>
    <source>
        <strain evidence="1">KCTC 25031</strain>
    </source>
</reference>
<protein>
    <submittedName>
        <fullName evidence="1">CPBP family intramembrane metalloprotease</fullName>
    </submittedName>
</protein>
<gene>
    <name evidence="1" type="ORF">K4L44_15030</name>
</gene>
<evidence type="ECO:0000313" key="2">
    <source>
        <dbReference type="Proteomes" id="UP000826212"/>
    </source>
</evidence>
<keyword evidence="1" id="KW-0482">Metalloprotease</keyword>
<organism evidence="1 2">
    <name type="scientific">Halosquirtibacter laminarini</name>
    <dbReference type="NCBI Taxonomy" id="3374600"/>
    <lineage>
        <taxon>Bacteria</taxon>
        <taxon>Pseudomonadati</taxon>
        <taxon>Bacteroidota</taxon>
        <taxon>Bacteroidia</taxon>
        <taxon>Marinilabiliales</taxon>
        <taxon>Prolixibacteraceae</taxon>
        <taxon>Halosquirtibacter</taxon>
    </lineage>
</organism>